<feature type="compositionally biased region" description="Polar residues" evidence="3">
    <location>
        <begin position="216"/>
        <end position="234"/>
    </location>
</feature>
<feature type="compositionally biased region" description="Low complexity" evidence="3">
    <location>
        <begin position="638"/>
        <end position="648"/>
    </location>
</feature>
<keyword evidence="7" id="KW-1185">Reference proteome</keyword>
<feature type="compositionally biased region" description="Low complexity" evidence="3">
    <location>
        <begin position="935"/>
        <end position="946"/>
    </location>
</feature>
<evidence type="ECO:0000256" key="2">
    <source>
        <dbReference type="PROSITE-ProRule" id="PRU00192"/>
    </source>
</evidence>
<reference evidence="6 7" key="1">
    <citation type="journal article" date="2016" name="Mol. Biol. Evol.">
        <title>Comparative Genomics of Early-Diverging Mushroom-Forming Fungi Provides Insights into the Origins of Lignocellulose Decay Capabilities.</title>
        <authorList>
            <person name="Nagy L.G."/>
            <person name="Riley R."/>
            <person name="Tritt A."/>
            <person name="Adam C."/>
            <person name="Daum C."/>
            <person name="Floudas D."/>
            <person name="Sun H."/>
            <person name="Yadav J.S."/>
            <person name="Pangilinan J."/>
            <person name="Larsson K.H."/>
            <person name="Matsuura K."/>
            <person name="Barry K."/>
            <person name="Labutti K."/>
            <person name="Kuo R."/>
            <person name="Ohm R.A."/>
            <person name="Bhattacharya S.S."/>
            <person name="Shirouzu T."/>
            <person name="Yoshinaga Y."/>
            <person name="Martin F.M."/>
            <person name="Grigoriev I.V."/>
            <person name="Hibbett D.S."/>
        </authorList>
    </citation>
    <scope>NUCLEOTIDE SEQUENCE [LARGE SCALE GENOMIC DNA]</scope>
    <source>
        <strain evidence="6 7">93-53</strain>
    </source>
</reference>
<organism evidence="6 7">
    <name type="scientific">Laetiporus sulphureus 93-53</name>
    <dbReference type="NCBI Taxonomy" id="1314785"/>
    <lineage>
        <taxon>Eukaryota</taxon>
        <taxon>Fungi</taxon>
        <taxon>Dikarya</taxon>
        <taxon>Basidiomycota</taxon>
        <taxon>Agaricomycotina</taxon>
        <taxon>Agaricomycetes</taxon>
        <taxon>Polyporales</taxon>
        <taxon>Laetiporus</taxon>
    </lineage>
</organism>
<dbReference type="GeneID" id="63831789"/>
<evidence type="ECO:0000256" key="3">
    <source>
        <dbReference type="SAM" id="MobiDB-lite"/>
    </source>
</evidence>
<dbReference type="InterPro" id="IPR000195">
    <property type="entry name" value="Rab-GAP-TBC_dom"/>
</dbReference>
<feature type="region of interest" description="Disordered" evidence="3">
    <location>
        <begin position="443"/>
        <end position="575"/>
    </location>
</feature>
<dbReference type="RefSeq" id="XP_040758650.1">
    <property type="nucleotide sequence ID" value="XM_040914762.1"/>
</dbReference>
<feature type="compositionally biased region" description="Low complexity" evidence="3">
    <location>
        <begin position="911"/>
        <end position="925"/>
    </location>
</feature>
<feature type="compositionally biased region" description="Low complexity" evidence="3">
    <location>
        <begin position="129"/>
        <end position="159"/>
    </location>
</feature>
<sequence length="1545" mass="165453">MDATDLRRWTRFAAKGGIGTCTALQDCVAESSEDLMFMKDDNITVLVQLADKKDMYLGYCEGVVGRFHGSLVRFHGRLKKPVMTRRSSSNTLLSKSRPSSSQSALTVTARDFMSPPLPSEGSPAPTRASTPRMSYSLSTSSSFMTESSSTNTLTTSPVSETASPLPSAQPLQDDGSHMRSDSPSTMSTALDSAPPAAASFSRGEKDDAVRIMRSPSAAQSSTHGGKDSISSTHTFGAPPSSVAPLNIRKQRSLDQQNEPRAAGIPDTPESSQLSFSDVENDPRISAVSSDGITGVGISLLQGLIGSREEDNVSVHSQHSRASTPQVDKPDRTSSSTSFHQMAGESFSSSRSDDGSDADSSTSEGAHRSLADPDFQPPVPLYARAARDSDVLPRNSMHGSVAGSELSTSDWSDIYDNYRYSRFSMASKMSRLSQGSLRLAVPDHQVPPIPPDLQSSANASEVRAAAPGNQQAALESVKRDVSNQETVSKVDASRTEVRASPEKMEGDPGPASMVEGERSKGTVKGKPSPLELMGGRAPSPLLHSSFASPEGPLSPRSMRSFVSPPPGSPPATNVQQPATNMLVVRPQEEQDLRPYSPAVQASNASVVEVDERQRVSAYAVIEDEGNAYNSIVSPHDAHLTSPTSPTSRAPFPPSPIPPSSPLLPYSSPVPPASPSTPTSPPPLYQIPLALQPHARPQPANRPLNEASTFTRRSLFMPHPHAPKPSGTPAGPMYGRQPMPSSGPSHHRGGPPAGSATQTLHMALASGRGRHITIYARFDHDLANSSGPVPIFFCLEPPNNIPANRPMPVKSQSASAASPAPSPAPDGQVLLNRSLTESPRPTDPNGEPGRPESTTRVIPRQNFFPQAPGVRPRSRSFSGFDSTTVDMLSLKVKSSVGDLSSGDVSPAGVVTMRSKSATSTPAAARSPMPLPSPQRATVSHSTSVVRTVQKPSPLSLSQNNVVVASASPMSVTSASSSPRPGPRQLPPAASSAPGSPEPRMNLFDRAFTSSPLQREARSGGGSLVCHPSKVTLKSEPSTSSPPASPRSPSNGSFQVIRRSQSSILPSAKASGGDELSRPSMSSLGGHSVKDDTRHSHDTQWNVPSPSTGSDSPETVSHPRAGSSRSTTSPSLLRVPTGDRSTPNHSPVAGAFSFESFDKRTVSVKDMDFELVRPAIPHSPLAASSVDSLPLTIPSPRDETATMSFPDASAITIRQPSLDHNTHEPKSPKVSNSPEVQAHRQRELRWMSIMTSVPASQSRKSKKVRKLVLEGVPTSVRYVVWAHLTDSKAKRVDGIYARLGQCSRVASIENIQNDAKALFAEEPLQEQSLVNLLQAYLTMVPDIDYNRGLALIASKLLVQSPEEDAFWTFVSMMDSHLRPYFSQQPIQLEVDASLFARALESNDAILSKKIYIDMAISPAAVCRPWLTSVFAGALPQEFVYRIWDVFLFDGVPFLFRVGLAIMSCCRRMLLQCQSQQSLLTILTRPPISSLPPAADSFIELAFSMKIRDDDLFKQRKQMEAQLKRQTQNRGLSSVSSRGLTPIISLPRS</sequence>
<feature type="region of interest" description="Disordered" evidence="3">
    <location>
        <begin position="714"/>
        <end position="755"/>
    </location>
</feature>
<feature type="region of interest" description="Disordered" evidence="3">
    <location>
        <begin position="309"/>
        <end position="379"/>
    </location>
</feature>
<feature type="compositionally biased region" description="Low complexity" evidence="3">
    <location>
        <begin position="1120"/>
        <end position="1131"/>
    </location>
</feature>
<evidence type="ECO:0000259" key="5">
    <source>
        <dbReference type="PROSITE" id="PS50086"/>
    </source>
</evidence>
<dbReference type="PANTHER" id="PTHR47219">
    <property type="entry name" value="RAB GTPASE-ACTIVATING PROTEIN 1-LIKE"/>
    <property type="match status" value="1"/>
</dbReference>
<dbReference type="InterPro" id="IPR036028">
    <property type="entry name" value="SH3-like_dom_sf"/>
</dbReference>
<evidence type="ECO:0000259" key="4">
    <source>
        <dbReference type="PROSITE" id="PS50002"/>
    </source>
</evidence>
<dbReference type="OrthoDB" id="159449at2759"/>
<dbReference type="Gene3D" id="1.10.472.80">
    <property type="entry name" value="Ypt/Rab-GAP domain of gyp1p, domain 3"/>
    <property type="match status" value="1"/>
</dbReference>
<feature type="compositionally biased region" description="Low complexity" evidence="3">
    <location>
        <begin position="966"/>
        <end position="976"/>
    </location>
</feature>
<feature type="region of interest" description="Disordered" evidence="3">
    <location>
        <begin position="966"/>
        <end position="1147"/>
    </location>
</feature>
<feature type="compositionally biased region" description="Low complexity" evidence="3">
    <location>
        <begin position="1032"/>
        <end position="1050"/>
    </location>
</feature>
<dbReference type="GO" id="GO:0005096">
    <property type="term" value="F:GTPase activator activity"/>
    <property type="evidence" value="ECO:0007669"/>
    <property type="project" value="TreeGrafter"/>
</dbReference>
<feature type="compositionally biased region" description="Polar residues" evidence="3">
    <location>
        <begin position="313"/>
        <end position="325"/>
    </location>
</feature>
<dbReference type="PROSITE" id="PS50086">
    <property type="entry name" value="TBC_RABGAP"/>
    <property type="match status" value="1"/>
</dbReference>
<feature type="region of interest" description="Disordered" evidence="3">
    <location>
        <begin position="82"/>
        <end position="276"/>
    </location>
</feature>
<feature type="domain" description="Rab-GAP TBC" evidence="5">
    <location>
        <begin position="1268"/>
        <end position="1447"/>
    </location>
</feature>
<dbReference type="Pfam" id="PF00566">
    <property type="entry name" value="RabGAP-TBC"/>
    <property type="match status" value="1"/>
</dbReference>
<dbReference type="Proteomes" id="UP000076871">
    <property type="component" value="Unassembled WGS sequence"/>
</dbReference>
<feature type="domain" description="SH3" evidence="4">
    <location>
        <begin position="16"/>
        <end position="77"/>
    </location>
</feature>
<feature type="compositionally biased region" description="Polar residues" evidence="3">
    <location>
        <begin position="181"/>
        <end position="190"/>
    </location>
</feature>
<protein>
    <recommendedName>
        <fullName evidence="8">Rab-GAP TBC domain-containing protein</fullName>
    </recommendedName>
</protein>
<dbReference type="InParanoid" id="A0A165BEY1"/>
<gene>
    <name evidence="6" type="ORF">LAESUDRAFT_816259</name>
</gene>
<feature type="region of interest" description="Disordered" evidence="3">
    <location>
        <begin position="624"/>
        <end position="685"/>
    </location>
</feature>
<dbReference type="EMBL" id="KV427674">
    <property type="protein sequence ID" value="KZT00910.1"/>
    <property type="molecule type" value="Genomic_DNA"/>
</dbReference>
<feature type="region of interest" description="Disordered" evidence="3">
    <location>
        <begin position="802"/>
        <end position="879"/>
    </location>
</feature>
<feature type="region of interest" description="Disordered" evidence="3">
    <location>
        <begin position="1520"/>
        <end position="1545"/>
    </location>
</feature>
<dbReference type="SUPFAM" id="SSF47923">
    <property type="entry name" value="Ypt/Rab-GAP domain of gyp1p"/>
    <property type="match status" value="2"/>
</dbReference>
<keyword evidence="1 2" id="KW-0728">SH3 domain</keyword>
<dbReference type="InterPro" id="IPR035969">
    <property type="entry name" value="Rab-GAP_TBC_sf"/>
</dbReference>
<dbReference type="SUPFAM" id="SSF50044">
    <property type="entry name" value="SH3-domain"/>
    <property type="match status" value="1"/>
</dbReference>
<feature type="compositionally biased region" description="Polar residues" evidence="3">
    <location>
        <begin position="1096"/>
        <end position="1112"/>
    </location>
</feature>
<name>A0A165BEY1_9APHY</name>
<feature type="compositionally biased region" description="Polar residues" evidence="3">
    <location>
        <begin position="1520"/>
        <end position="1535"/>
    </location>
</feature>
<dbReference type="SMART" id="SM00164">
    <property type="entry name" value="TBC"/>
    <property type="match status" value="1"/>
</dbReference>
<proteinExistence type="predicted"/>
<dbReference type="InterPro" id="IPR050302">
    <property type="entry name" value="Rab_GAP_TBC_domain"/>
</dbReference>
<dbReference type="GO" id="GO:0031267">
    <property type="term" value="F:small GTPase binding"/>
    <property type="evidence" value="ECO:0007669"/>
    <property type="project" value="TreeGrafter"/>
</dbReference>
<feature type="compositionally biased region" description="Low complexity" evidence="3">
    <location>
        <begin position="85"/>
        <end position="105"/>
    </location>
</feature>
<feature type="compositionally biased region" description="Low complexity" evidence="3">
    <location>
        <begin position="984"/>
        <end position="996"/>
    </location>
</feature>
<feature type="compositionally biased region" description="Pro residues" evidence="3">
    <location>
        <begin position="649"/>
        <end position="683"/>
    </location>
</feature>
<evidence type="ECO:0000256" key="1">
    <source>
        <dbReference type="ARBA" id="ARBA00022443"/>
    </source>
</evidence>
<evidence type="ECO:0000313" key="6">
    <source>
        <dbReference type="EMBL" id="KZT00910.1"/>
    </source>
</evidence>
<dbReference type="InterPro" id="IPR001452">
    <property type="entry name" value="SH3_domain"/>
</dbReference>
<dbReference type="PROSITE" id="PS50002">
    <property type="entry name" value="SH3"/>
    <property type="match status" value="1"/>
</dbReference>
<accession>A0A165BEY1</accession>
<dbReference type="STRING" id="1314785.A0A165BEY1"/>
<feature type="compositionally biased region" description="Basic and acidic residues" evidence="3">
    <location>
        <begin position="490"/>
        <end position="505"/>
    </location>
</feature>
<feature type="compositionally biased region" description="Basic and acidic residues" evidence="3">
    <location>
        <begin position="1085"/>
        <end position="1095"/>
    </location>
</feature>
<evidence type="ECO:0000313" key="7">
    <source>
        <dbReference type="Proteomes" id="UP000076871"/>
    </source>
</evidence>
<dbReference type="Gene3D" id="1.10.8.270">
    <property type="entry name" value="putative rabgap domain of human tbc1 domain family member 14 like domains"/>
    <property type="match status" value="1"/>
</dbReference>
<feature type="region of interest" description="Disordered" evidence="3">
    <location>
        <begin position="1215"/>
        <end position="1235"/>
    </location>
</feature>
<dbReference type="PANTHER" id="PTHR47219:SF9">
    <property type="entry name" value="GTPASE ACTIVATING PROTEIN AND CENTROSOME-ASSOCIATED, ISOFORM B"/>
    <property type="match status" value="1"/>
</dbReference>
<feature type="compositionally biased region" description="Polar residues" evidence="3">
    <location>
        <begin position="160"/>
        <end position="170"/>
    </location>
</feature>
<feature type="region of interest" description="Disordered" evidence="3">
    <location>
        <begin position="910"/>
        <end position="950"/>
    </location>
</feature>
<evidence type="ECO:0008006" key="8">
    <source>
        <dbReference type="Google" id="ProtNLM"/>
    </source>
</evidence>